<dbReference type="InterPro" id="IPR036866">
    <property type="entry name" value="RibonucZ/Hydroxyglut_hydro"/>
</dbReference>
<evidence type="ECO:0000313" key="3">
    <source>
        <dbReference type="EMBL" id="MEU8133558.1"/>
    </source>
</evidence>
<evidence type="ECO:0000259" key="2">
    <source>
        <dbReference type="Pfam" id="PF12706"/>
    </source>
</evidence>
<protein>
    <submittedName>
        <fullName evidence="3">MBL fold metallo-hydrolase</fullName>
    </submittedName>
</protein>
<dbReference type="EMBL" id="JBEZFP010000015">
    <property type="protein sequence ID" value="MEU8133558.1"/>
    <property type="molecule type" value="Genomic_DNA"/>
</dbReference>
<dbReference type="Proteomes" id="UP001551482">
    <property type="component" value="Unassembled WGS sequence"/>
</dbReference>
<evidence type="ECO:0000256" key="1">
    <source>
        <dbReference type="SAM" id="MobiDB-lite"/>
    </source>
</evidence>
<sequence length="410" mass="44379">MTGQAFAPQWPAALGARPAGERLARVRRSPHFVDGAFRNPVPTRRMSDGAMRLMLRQQRAAAGLRRPTGPIPLTPRRAADYDVAPESGLRATWLGHATVLVEIDGRRVLFDPVWSTRCSPSAAFGPARMHAVPLPWAELPPLDAVVISHDHYDHLDMATVKALARRDTRFAVPLGLGAHLERWGVPPGRIVELDWHESADIEGLSFTATPARHYCNRGARVLGTVLWASWVVGGPEHRVFHSGDTGYFPGFVDLGDAYGPFDLTMIQAGAYGDAWPEVHLNPEEAVRAHLDLAGDLLLPIHWGTFDLAPHAWHEPVERAAAEAARLGVRLAVPRPGDFLEPAVNWDGGDWWRPIAPEGAIRVVADPDRDTPGPATHPSAPTGGGSAHGRPPGTAEEPPVDEPPVKEPVAG</sequence>
<feature type="region of interest" description="Disordered" evidence="1">
    <location>
        <begin position="363"/>
        <end position="410"/>
    </location>
</feature>
<organism evidence="3 4">
    <name type="scientific">Streptodolium elevatio</name>
    <dbReference type="NCBI Taxonomy" id="3157996"/>
    <lineage>
        <taxon>Bacteria</taxon>
        <taxon>Bacillati</taxon>
        <taxon>Actinomycetota</taxon>
        <taxon>Actinomycetes</taxon>
        <taxon>Kitasatosporales</taxon>
        <taxon>Streptomycetaceae</taxon>
        <taxon>Streptodolium</taxon>
    </lineage>
</organism>
<gene>
    <name evidence="3" type="ORF">AB0C36_08635</name>
</gene>
<feature type="domain" description="Metallo-beta-lactamase" evidence="2">
    <location>
        <begin position="106"/>
        <end position="302"/>
    </location>
</feature>
<evidence type="ECO:0000313" key="4">
    <source>
        <dbReference type="Proteomes" id="UP001551482"/>
    </source>
</evidence>
<keyword evidence="4" id="KW-1185">Reference proteome</keyword>
<dbReference type="RefSeq" id="WP_358351233.1">
    <property type="nucleotide sequence ID" value="NZ_JBEZFP010000015.1"/>
</dbReference>
<dbReference type="SUPFAM" id="SSF56281">
    <property type="entry name" value="Metallo-hydrolase/oxidoreductase"/>
    <property type="match status" value="1"/>
</dbReference>
<dbReference type="PANTHER" id="PTHR15032:SF4">
    <property type="entry name" value="N-ACYL-PHOSPHATIDYLETHANOLAMINE-HYDROLYZING PHOSPHOLIPASE D"/>
    <property type="match status" value="1"/>
</dbReference>
<dbReference type="Pfam" id="PF12706">
    <property type="entry name" value="Lactamase_B_2"/>
    <property type="match status" value="1"/>
</dbReference>
<comment type="caution">
    <text evidence="3">The sequence shown here is derived from an EMBL/GenBank/DDBJ whole genome shotgun (WGS) entry which is preliminary data.</text>
</comment>
<reference evidence="3 4" key="1">
    <citation type="submission" date="2024-06" db="EMBL/GenBank/DDBJ databases">
        <title>The Natural Products Discovery Center: Release of the First 8490 Sequenced Strains for Exploring Actinobacteria Biosynthetic Diversity.</title>
        <authorList>
            <person name="Kalkreuter E."/>
            <person name="Kautsar S.A."/>
            <person name="Yang D."/>
            <person name="Bader C.D."/>
            <person name="Teijaro C.N."/>
            <person name="Fluegel L."/>
            <person name="Davis C.M."/>
            <person name="Simpson J.R."/>
            <person name="Lauterbach L."/>
            <person name="Steele A.D."/>
            <person name="Gui C."/>
            <person name="Meng S."/>
            <person name="Li G."/>
            <person name="Viehrig K."/>
            <person name="Ye F."/>
            <person name="Su P."/>
            <person name="Kiefer A.F."/>
            <person name="Nichols A."/>
            <person name="Cepeda A.J."/>
            <person name="Yan W."/>
            <person name="Fan B."/>
            <person name="Jiang Y."/>
            <person name="Adhikari A."/>
            <person name="Zheng C.-J."/>
            <person name="Schuster L."/>
            <person name="Cowan T.M."/>
            <person name="Smanski M.J."/>
            <person name="Chevrette M.G."/>
            <person name="De Carvalho L.P.S."/>
            <person name="Shen B."/>
        </authorList>
    </citation>
    <scope>NUCLEOTIDE SEQUENCE [LARGE SCALE GENOMIC DNA]</scope>
    <source>
        <strain evidence="3 4">NPDC048946</strain>
    </source>
</reference>
<proteinExistence type="predicted"/>
<dbReference type="InterPro" id="IPR001279">
    <property type="entry name" value="Metallo-B-lactamas"/>
</dbReference>
<name>A0ABV3DCT7_9ACTN</name>
<dbReference type="Gene3D" id="3.60.15.10">
    <property type="entry name" value="Ribonuclease Z/Hydroxyacylglutathione hydrolase-like"/>
    <property type="match status" value="1"/>
</dbReference>
<accession>A0ABV3DCT7</accession>
<dbReference type="PANTHER" id="PTHR15032">
    <property type="entry name" value="N-ACYL-PHOSPHATIDYLETHANOLAMINE-HYDROLYZING PHOSPHOLIPASE D"/>
    <property type="match status" value="1"/>
</dbReference>